<dbReference type="Gene3D" id="1.10.287.180">
    <property type="entry name" value="Transcription elongation factor, GreA/GreB, N-terminal domain"/>
    <property type="match status" value="1"/>
</dbReference>
<dbReference type="InterPro" id="IPR022691">
    <property type="entry name" value="Tscrpt_elong_fac_GreA/B_N"/>
</dbReference>
<reference evidence="12 13" key="1">
    <citation type="submission" date="2019-03" db="EMBL/GenBank/DDBJ databases">
        <title>Root nodule microbial communities of legume samples collected from USA, Mexico and Botswana.</title>
        <authorList>
            <person name="Hirsch A."/>
        </authorList>
    </citation>
    <scope>NUCLEOTIDE SEQUENCE [LARGE SCALE GENOMIC DNA]</scope>
    <source>
        <strain evidence="12 13">55</strain>
    </source>
</reference>
<dbReference type="PROSITE" id="PS00830">
    <property type="entry name" value="GREAB_2"/>
    <property type="match status" value="1"/>
</dbReference>
<feature type="domain" description="Transcription elongation factor GreA/GreB N-terminal" evidence="11">
    <location>
        <begin position="9"/>
        <end position="77"/>
    </location>
</feature>
<evidence type="ECO:0000256" key="5">
    <source>
        <dbReference type="ARBA" id="ARBA00023163"/>
    </source>
</evidence>
<dbReference type="GeneID" id="89531041"/>
<dbReference type="GO" id="GO:0006354">
    <property type="term" value="P:DNA-templated transcription elongation"/>
    <property type="evidence" value="ECO:0007669"/>
    <property type="project" value="TreeGrafter"/>
</dbReference>
<name>A0A177LEG4_9ACTN</name>
<dbReference type="Pfam" id="PF03449">
    <property type="entry name" value="GreA_GreB_N"/>
    <property type="match status" value="1"/>
</dbReference>
<dbReference type="HAMAP" id="MF_00105">
    <property type="entry name" value="GreA_GreB"/>
    <property type="match status" value="1"/>
</dbReference>
<evidence type="ECO:0000256" key="8">
    <source>
        <dbReference type="HAMAP-Rule" id="MF_00105"/>
    </source>
</evidence>
<dbReference type="Pfam" id="PF01272">
    <property type="entry name" value="GreA_GreB"/>
    <property type="match status" value="1"/>
</dbReference>
<comment type="caution">
    <text evidence="12">The sequence shown here is derived from an EMBL/GenBank/DDBJ whole genome shotgun (WGS) entry which is preliminary data.</text>
</comment>
<dbReference type="PANTHER" id="PTHR30437">
    <property type="entry name" value="TRANSCRIPTION ELONGATION FACTOR GREA"/>
    <property type="match status" value="1"/>
</dbReference>
<dbReference type="RefSeq" id="WP_007630145.1">
    <property type="nucleotide sequence ID" value="NZ_CP143053.1"/>
</dbReference>
<keyword evidence="12" id="KW-0251">Elongation factor</keyword>
<dbReference type="EMBL" id="SMCX01000006">
    <property type="protein sequence ID" value="TCW24558.1"/>
    <property type="molecule type" value="Genomic_DNA"/>
</dbReference>
<keyword evidence="3 8" id="KW-0805">Transcription regulation</keyword>
<dbReference type="InterPro" id="IPR023459">
    <property type="entry name" value="Tscrpt_elong_fac_GreA/B_fam"/>
</dbReference>
<dbReference type="InterPro" id="IPR018151">
    <property type="entry name" value="TF_GreA/GreB_CS"/>
</dbReference>
<evidence type="ECO:0000313" key="12">
    <source>
        <dbReference type="EMBL" id="TCW24558.1"/>
    </source>
</evidence>
<dbReference type="SUPFAM" id="SSF46557">
    <property type="entry name" value="GreA transcript cleavage protein, N-terminal domain"/>
    <property type="match status" value="1"/>
</dbReference>
<dbReference type="Proteomes" id="UP000295805">
    <property type="component" value="Unassembled WGS sequence"/>
</dbReference>
<keyword evidence="4 8" id="KW-0238">DNA-binding</keyword>
<protein>
    <recommendedName>
        <fullName evidence="2 8">Transcription elongation factor GreA</fullName>
    </recommendedName>
    <alternativeName>
        <fullName evidence="7 8">Transcript cleavage factor GreA</fullName>
    </alternativeName>
</protein>
<dbReference type="Gene3D" id="3.10.50.30">
    <property type="entry name" value="Transcription elongation factor, GreA/GreB, C-terminal domain"/>
    <property type="match status" value="1"/>
</dbReference>
<dbReference type="InterPro" id="IPR036953">
    <property type="entry name" value="GreA/GreB_C_sf"/>
</dbReference>
<dbReference type="GO" id="GO:0003746">
    <property type="term" value="F:translation elongation factor activity"/>
    <property type="evidence" value="ECO:0007669"/>
    <property type="project" value="UniProtKB-KW"/>
</dbReference>
<feature type="domain" description="Transcription elongation factor GreA/GreB C-terminal" evidence="10">
    <location>
        <begin position="85"/>
        <end position="161"/>
    </location>
</feature>
<evidence type="ECO:0000256" key="3">
    <source>
        <dbReference type="ARBA" id="ARBA00023015"/>
    </source>
</evidence>
<evidence type="ECO:0000313" key="13">
    <source>
        <dbReference type="Proteomes" id="UP000295805"/>
    </source>
</evidence>
<evidence type="ECO:0000256" key="9">
    <source>
        <dbReference type="SAM" id="MobiDB-lite"/>
    </source>
</evidence>
<evidence type="ECO:0000259" key="11">
    <source>
        <dbReference type="Pfam" id="PF03449"/>
    </source>
</evidence>
<evidence type="ECO:0000256" key="6">
    <source>
        <dbReference type="ARBA" id="ARBA00024916"/>
    </source>
</evidence>
<dbReference type="PANTHER" id="PTHR30437:SF4">
    <property type="entry name" value="TRANSCRIPTION ELONGATION FACTOR GREA"/>
    <property type="match status" value="1"/>
</dbReference>
<dbReference type="SUPFAM" id="SSF54534">
    <property type="entry name" value="FKBP-like"/>
    <property type="match status" value="1"/>
</dbReference>
<gene>
    <name evidence="8" type="primary">greA</name>
    <name evidence="12" type="ORF">EDD19_10614</name>
</gene>
<dbReference type="PIRSF" id="PIRSF006092">
    <property type="entry name" value="GreA_GreB"/>
    <property type="match status" value="1"/>
</dbReference>
<comment type="similarity">
    <text evidence="1 8">Belongs to the GreA/GreB family.</text>
</comment>
<comment type="function">
    <text evidence="6 8">Necessary for efficient RNA polymerase transcription elongation past template-encoded arresting sites. The arresting sites in DNA have the property of trapping a certain fraction of elongating RNA polymerases that pass through, resulting in locked ternary complexes. Cleavage of the nascent transcript by cleavage factors such as GreA or GreB allows the resumption of elongation from the new 3'terminus. GreA releases sequences of 2 to 3 nucleotides.</text>
</comment>
<dbReference type="InterPro" id="IPR028624">
    <property type="entry name" value="Tscrpt_elong_fac_GreA/B"/>
</dbReference>
<keyword evidence="5 8" id="KW-0804">Transcription</keyword>
<accession>A0A177LEG4</accession>
<proteinExistence type="inferred from homology"/>
<feature type="region of interest" description="Disordered" evidence="9">
    <location>
        <begin position="43"/>
        <end position="62"/>
    </location>
</feature>
<sequence length="165" mass="18014">MANDTQVHWLTQDSYDRLMAEKEALIANRPVIAAEINERREEGDLKENAGYHAAREQQGQEEARIRTIDDLLANAQVGETPTESGVALIGSVVRAYYNGNEDTKETFLIGTRGEGSGKDDLEIYSPDSPLGKAVLGAKNGETREYTAPNGKKVSVTVVTAEPYQS</sequence>
<organism evidence="12 13">
    <name type="scientific">Dietzia cinnamea</name>
    <dbReference type="NCBI Taxonomy" id="321318"/>
    <lineage>
        <taxon>Bacteria</taxon>
        <taxon>Bacillati</taxon>
        <taxon>Actinomycetota</taxon>
        <taxon>Actinomycetes</taxon>
        <taxon>Mycobacteriales</taxon>
        <taxon>Dietziaceae</taxon>
        <taxon>Dietzia</taxon>
    </lineage>
</organism>
<keyword evidence="12" id="KW-0648">Protein biosynthesis</keyword>
<feature type="compositionally biased region" description="Basic and acidic residues" evidence="9">
    <location>
        <begin position="43"/>
        <end position="55"/>
    </location>
</feature>
<dbReference type="OrthoDB" id="9797227at2"/>
<dbReference type="InterPro" id="IPR036805">
    <property type="entry name" value="Tscrpt_elong_fac_GreA/B_N_sf"/>
</dbReference>
<dbReference type="GO" id="GO:0032784">
    <property type="term" value="P:regulation of DNA-templated transcription elongation"/>
    <property type="evidence" value="ECO:0007669"/>
    <property type="project" value="UniProtKB-UniRule"/>
</dbReference>
<dbReference type="InterPro" id="IPR001437">
    <property type="entry name" value="Tscrpt_elong_fac_GreA/B_C"/>
</dbReference>
<dbReference type="FunFam" id="1.10.287.180:FF:000001">
    <property type="entry name" value="Transcription elongation factor GreA"/>
    <property type="match status" value="1"/>
</dbReference>
<evidence type="ECO:0000256" key="1">
    <source>
        <dbReference type="ARBA" id="ARBA00008213"/>
    </source>
</evidence>
<evidence type="ECO:0000256" key="7">
    <source>
        <dbReference type="ARBA" id="ARBA00030776"/>
    </source>
</evidence>
<dbReference type="NCBIfam" id="NF001262">
    <property type="entry name" value="PRK00226.1-3"/>
    <property type="match status" value="1"/>
</dbReference>
<dbReference type="GO" id="GO:0003677">
    <property type="term" value="F:DNA binding"/>
    <property type="evidence" value="ECO:0007669"/>
    <property type="project" value="UniProtKB-UniRule"/>
</dbReference>
<evidence type="ECO:0000256" key="4">
    <source>
        <dbReference type="ARBA" id="ARBA00023125"/>
    </source>
</evidence>
<dbReference type="AlphaFoldDB" id="A0A177LEG4"/>
<evidence type="ECO:0000259" key="10">
    <source>
        <dbReference type="Pfam" id="PF01272"/>
    </source>
</evidence>
<evidence type="ECO:0000256" key="2">
    <source>
        <dbReference type="ARBA" id="ARBA00013729"/>
    </source>
</evidence>
<dbReference type="GO" id="GO:0070063">
    <property type="term" value="F:RNA polymerase binding"/>
    <property type="evidence" value="ECO:0007669"/>
    <property type="project" value="InterPro"/>
</dbReference>